<keyword evidence="3 7" id="KW-0812">Transmembrane</keyword>
<dbReference type="EMBL" id="FOSW01000010">
    <property type="protein sequence ID" value="SFL38404.1"/>
    <property type="molecule type" value="Genomic_DNA"/>
</dbReference>
<evidence type="ECO:0000256" key="5">
    <source>
        <dbReference type="ARBA" id="ARBA00023136"/>
    </source>
</evidence>
<dbReference type="Pfam" id="PF01594">
    <property type="entry name" value="AI-2E_transport"/>
    <property type="match status" value="1"/>
</dbReference>
<feature type="region of interest" description="Disordered" evidence="6">
    <location>
        <begin position="392"/>
        <end position="444"/>
    </location>
</feature>
<dbReference type="PANTHER" id="PTHR21716">
    <property type="entry name" value="TRANSMEMBRANE PROTEIN"/>
    <property type="match status" value="1"/>
</dbReference>
<evidence type="ECO:0000256" key="4">
    <source>
        <dbReference type="ARBA" id="ARBA00022989"/>
    </source>
</evidence>
<keyword evidence="5 7" id="KW-0472">Membrane</keyword>
<dbReference type="AlphaFoldDB" id="A0A1I4H837"/>
<feature type="transmembrane region" description="Helical" evidence="7">
    <location>
        <begin position="80"/>
        <end position="102"/>
    </location>
</feature>
<gene>
    <name evidence="8" type="ORF">SAMN04488085_11079</name>
</gene>
<comment type="similarity">
    <text evidence="2">Belongs to the autoinducer-2 exporter (AI-2E) (TC 2.A.86) family.</text>
</comment>
<feature type="transmembrane region" description="Helical" evidence="7">
    <location>
        <begin position="296"/>
        <end position="322"/>
    </location>
</feature>
<feature type="transmembrane region" description="Helical" evidence="7">
    <location>
        <begin position="243"/>
        <end position="276"/>
    </location>
</feature>
<accession>A0A1I4H837</accession>
<comment type="subcellular location">
    <subcellularLocation>
        <location evidence="1">Membrane</location>
        <topology evidence="1">Multi-pass membrane protein</topology>
    </subcellularLocation>
</comment>
<evidence type="ECO:0000256" key="2">
    <source>
        <dbReference type="ARBA" id="ARBA00009773"/>
    </source>
</evidence>
<evidence type="ECO:0000313" key="8">
    <source>
        <dbReference type="EMBL" id="SFL38404.1"/>
    </source>
</evidence>
<evidence type="ECO:0000313" key="9">
    <source>
        <dbReference type="Proteomes" id="UP000199152"/>
    </source>
</evidence>
<name>A0A1I4H837_9ACTN</name>
<feature type="transmembrane region" description="Helical" evidence="7">
    <location>
        <begin position="109"/>
        <end position="132"/>
    </location>
</feature>
<keyword evidence="9" id="KW-1185">Reference proteome</keyword>
<evidence type="ECO:0000256" key="7">
    <source>
        <dbReference type="SAM" id="Phobius"/>
    </source>
</evidence>
<feature type="transmembrane region" description="Helical" evidence="7">
    <location>
        <begin position="192"/>
        <end position="211"/>
    </location>
</feature>
<dbReference type="Proteomes" id="UP000199152">
    <property type="component" value="Unassembled WGS sequence"/>
</dbReference>
<feature type="transmembrane region" description="Helical" evidence="7">
    <location>
        <begin position="329"/>
        <end position="350"/>
    </location>
</feature>
<keyword evidence="4 7" id="KW-1133">Transmembrane helix</keyword>
<dbReference type="PANTHER" id="PTHR21716:SF64">
    <property type="entry name" value="AI-2 TRANSPORT PROTEIN TQSA"/>
    <property type="match status" value="1"/>
</dbReference>
<feature type="compositionally biased region" description="Basic and acidic residues" evidence="6">
    <location>
        <begin position="394"/>
        <end position="405"/>
    </location>
</feature>
<dbReference type="InParanoid" id="A0A1I4H837"/>
<feature type="transmembrane region" description="Helical" evidence="7">
    <location>
        <begin position="54"/>
        <end position="74"/>
    </location>
</feature>
<evidence type="ECO:0000256" key="3">
    <source>
        <dbReference type="ARBA" id="ARBA00022692"/>
    </source>
</evidence>
<organism evidence="8 9">
    <name type="scientific">Geodermatophilus ruber</name>
    <dbReference type="NCBI Taxonomy" id="504800"/>
    <lineage>
        <taxon>Bacteria</taxon>
        <taxon>Bacillati</taxon>
        <taxon>Actinomycetota</taxon>
        <taxon>Actinomycetes</taxon>
        <taxon>Geodermatophilales</taxon>
        <taxon>Geodermatophilaceae</taxon>
        <taxon>Geodermatophilus</taxon>
    </lineage>
</organism>
<proteinExistence type="inferred from homology"/>
<feature type="transmembrane region" description="Helical" evidence="7">
    <location>
        <begin position="356"/>
        <end position="374"/>
    </location>
</feature>
<evidence type="ECO:0000256" key="1">
    <source>
        <dbReference type="ARBA" id="ARBA00004141"/>
    </source>
</evidence>
<dbReference type="InterPro" id="IPR002549">
    <property type="entry name" value="AI-2E-like"/>
</dbReference>
<dbReference type="GO" id="GO:0016020">
    <property type="term" value="C:membrane"/>
    <property type="evidence" value="ECO:0007669"/>
    <property type="project" value="UniProtKB-SubCell"/>
</dbReference>
<dbReference type="GO" id="GO:0055085">
    <property type="term" value="P:transmembrane transport"/>
    <property type="evidence" value="ECO:0007669"/>
    <property type="project" value="TreeGrafter"/>
</dbReference>
<evidence type="ECO:0000256" key="6">
    <source>
        <dbReference type="SAM" id="MobiDB-lite"/>
    </source>
</evidence>
<protein>
    <submittedName>
        <fullName evidence="8">Predicted PurR-regulated permease PerM</fullName>
    </submittedName>
</protein>
<dbReference type="STRING" id="504800.SAMN04488085_11079"/>
<feature type="compositionally biased region" description="Low complexity" evidence="6">
    <location>
        <begin position="412"/>
        <end position="431"/>
    </location>
</feature>
<sequence length="444" mass="46255">MADDEEKTGRVPARLRTGLLRPTGGSPLRGDAGAARGVDREGMAEPEVEIRRTLPLWLTVVLGVAGTAVALWGIRAAAPILGPVVLAFVLTVTVHPLVGALVRRGMRRGLAVAVAVLVVNGGLIAFALALIVSVGRLATVLPEYSDEWQHMLDGLRSALAGAGIGRQQVEQALHSVQLGTVLSALVSVLSRTALAVGALALVLATVVFMAVDATGMPERLAEVPGTSRLRAALDDFARNTRRYLVTTTVFGFAVAVVDTIALVVLGIPLALLWGLLSFLTNYVPNIGFFLGLAPPTILALLVGGPGTAVLVVVIYVVVNFVLQSVLQPLVVGDVVGLSVTLTFLSVIVWTVVLGPLGAVLAIPLTLLVVAVLVAQDPDRRWARTLLAGASGADRAGKRPAREGRRRDRARRSVPTPRLAPGDAAVPAGAPAQEVREQPDAEDGA</sequence>
<reference evidence="8 9" key="1">
    <citation type="submission" date="2016-10" db="EMBL/GenBank/DDBJ databases">
        <authorList>
            <person name="de Groot N.N."/>
        </authorList>
    </citation>
    <scope>NUCLEOTIDE SEQUENCE [LARGE SCALE GENOMIC DNA]</scope>
    <source>
        <strain evidence="8 9">DSM 45317</strain>
    </source>
</reference>